<organism evidence="2">
    <name type="scientific">termite gut metagenome</name>
    <dbReference type="NCBI Taxonomy" id="433724"/>
    <lineage>
        <taxon>unclassified sequences</taxon>
        <taxon>metagenomes</taxon>
        <taxon>organismal metagenomes</taxon>
    </lineage>
</organism>
<sequence length="279" mass="31851">MLQRSYNGIIFLNDSIKRVIGVFLYLPPQKSSYMSTSPITQDKNSYKIRNWKEYNKSLCQRGSLTLWLEDSVLQEWESTSKKKKEVGEQTYSDSIIQCCLLMKINYRLKLRQSTGFMQNLFMLMGKSDYAVPNYSTLCRRQKSLPVAIRNRLVSGEKLAIGIDSTGLKVYGEGEWKVRKHGWSKHRTWRKLPICIDLDTQEILSVELTGNEEDDATVASKMLDGKTGNILRFHGDGAYDKFGFREVLGGGIEQIIPPPKNAVIQKANGKKPLPDGRWNT</sequence>
<reference evidence="2" key="1">
    <citation type="submission" date="2019-03" db="EMBL/GenBank/DDBJ databases">
        <title>Single cell metagenomics reveals metabolic interactions within the superorganism composed of flagellate Streblomastix strix and complex community of Bacteroidetes bacteria on its surface.</title>
        <authorList>
            <person name="Treitli S.C."/>
            <person name="Kolisko M."/>
            <person name="Husnik F."/>
            <person name="Keeling P."/>
            <person name="Hampl V."/>
        </authorList>
    </citation>
    <scope>NUCLEOTIDE SEQUENCE</scope>
    <source>
        <strain evidence="2">STM</strain>
    </source>
</reference>
<dbReference type="PANTHER" id="PTHR34631">
    <property type="match status" value="1"/>
</dbReference>
<feature type="domain" description="Transposase DDE" evidence="1">
    <location>
        <begin position="60"/>
        <end position="172"/>
    </location>
</feature>
<name>A0A5J4SNJ1_9ZZZZ</name>
<comment type="caution">
    <text evidence="2">The sequence shown here is derived from an EMBL/GenBank/DDBJ whole genome shotgun (WGS) entry which is preliminary data.</text>
</comment>
<protein>
    <recommendedName>
        <fullName evidence="1">Transposase DDE domain-containing protein</fullName>
    </recommendedName>
</protein>
<dbReference type="InterPro" id="IPR053172">
    <property type="entry name" value="Tn903_transposase"/>
</dbReference>
<dbReference type="InterPro" id="IPR025668">
    <property type="entry name" value="Tnp_DDE_dom"/>
</dbReference>
<accession>A0A5J4SNJ1</accession>
<dbReference type="AlphaFoldDB" id="A0A5J4SNJ1"/>
<dbReference type="EMBL" id="SNRY01000119">
    <property type="protein sequence ID" value="KAA6346735.1"/>
    <property type="molecule type" value="Genomic_DNA"/>
</dbReference>
<dbReference type="NCBIfam" id="NF033579">
    <property type="entry name" value="transpos_IS5_2"/>
    <property type="match status" value="1"/>
</dbReference>
<dbReference type="Pfam" id="PF13737">
    <property type="entry name" value="DDE_Tnp_1_5"/>
    <property type="match status" value="1"/>
</dbReference>
<proteinExistence type="predicted"/>
<dbReference type="InterPro" id="IPR053520">
    <property type="entry name" value="Transposase_Tn903"/>
</dbReference>
<evidence type="ECO:0000313" key="2">
    <source>
        <dbReference type="EMBL" id="KAA6346735.1"/>
    </source>
</evidence>
<evidence type="ECO:0000259" key="1">
    <source>
        <dbReference type="Pfam" id="PF13737"/>
    </source>
</evidence>
<dbReference type="PANTHER" id="PTHR34631:SF3">
    <property type="entry name" value="ISSOD12 TRANSPOSASE TNPA_ISSOD12"/>
    <property type="match status" value="1"/>
</dbReference>
<gene>
    <name evidence="2" type="ORF">EZS27_005736</name>
</gene>